<dbReference type="EMBL" id="ML119646">
    <property type="protein sequence ID" value="RPA87793.1"/>
    <property type="molecule type" value="Genomic_DNA"/>
</dbReference>
<feature type="transmembrane region" description="Helical" evidence="2">
    <location>
        <begin position="245"/>
        <end position="268"/>
    </location>
</feature>
<dbReference type="Proteomes" id="UP000275078">
    <property type="component" value="Unassembled WGS sequence"/>
</dbReference>
<evidence type="ECO:0000256" key="1">
    <source>
        <dbReference type="SAM" id="MobiDB-lite"/>
    </source>
</evidence>
<keyword evidence="4" id="KW-1185">Reference proteome</keyword>
<sequence>MTRHSIPHSMLRLSFSFPSALPTLISILLNTGLSTSRLLRKDNLTEPECTPDLQASFITPNSSTVIHLNSEQYNFYNITFEFKKPLTQNITLEVTAFNKNNSYQFPIQRKGEWYYLVDSSYFAIEWSPRTSLLWSGESYAVELTTYSVDGKLLGGMLRSDYFNVTDPLPEPKSIPNPPTSTNSEPAAPWPGPTTVVHPPANLSNITTYPVYYSNTTSISPNLPTSTRAPVPSAAPGYIIAKHSQVGGTIIGIVIVVAVAGFVVAVKLVPSFYRAVLRHLYTRYDLTPSHVELEFNPLEFLVSWICYPFRRRNKASWKRLRPTEEGRL</sequence>
<keyword evidence="2" id="KW-1133">Transmembrane helix</keyword>
<evidence type="ECO:0000256" key="2">
    <source>
        <dbReference type="SAM" id="Phobius"/>
    </source>
</evidence>
<reference evidence="3 4" key="1">
    <citation type="journal article" date="2018" name="Nat. Ecol. Evol.">
        <title>Pezizomycetes genomes reveal the molecular basis of ectomycorrhizal truffle lifestyle.</title>
        <authorList>
            <person name="Murat C."/>
            <person name="Payen T."/>
            <person name="Noel B."/>
            <person name="Kuo A."/>
            <person name="Morin E."/>
            <person name="Chen J."/>
            <person name="Kohler A."/>
            <person name="Krizsan K."/>
            <person name="Balestrini R."/>
            <person name="Da Silva C."/>
            <person name="Montanini B."/>
            <person name="Hainaut M."/>
            <person name="Levati E."/>
            <person name="Barry K.W."/>
            <person name="Belfiori B."/>
            <person name="Cichocki N."/>
            <person name="Clum A."/>
            <person name="Dockter R.B."/>
            <person name="Fauchery L."/>
            <person name="Guy J."/>
            <person name="Iotti M."/>
            <person name="Le Tacon F."/>
            <person name="Lindquist E.A."/>
            <person name="Lipzen A."/>
            <person name="Malagnac F."/>
            <person name="Mello A."/>
            <person name="Molinier V."/>
            <person name="Miyauchi S."/>
            <person name="Poulain J."/>
            <person name="Riccioni C."/>
            <person name="Rubini A."/>
            <person name="Sitrit Y."/>
            <person name="Splivallo R."/>
            <person name="Traeger S."/>
            <person name="Wang M."/>
            <person name="Zifcakova L."/>
            <person name="Wipf D."/>
            <person name="Zambonelli A."/>
            <person name="Paolocci F."/>
            <person name="Nowrousian M."/>
            <person name="Ottonello S."/>
            <person name="Baldrian P."/>
            <person name="Spatafora J.W."/>
            <person name="Henrissat B."/>
            <person name="Nagy L.G."/>
            <person name="Aury J.M."/>
            <person name="Wincker P."/>
            <person name="Grigoriev I.V."/>
            <person name="Bonfante P."/>
            <person name="Martin F.M."/>
        </authorList>
    </citation>
    <scope>NUCLEOTIDE SEQUENCE [LARGE SCALE GENOMIC DNA]</scope>
    <source>
        <strain evidence="3 4">RN42</strain>
    </source>
</reference>
<proteinExistence type="predicted"/>
<evidence type="ECO:0000313" key="4">
    <source>
        <dbReference type="Proteomes" id="UP000275078"/>
    </source>
</evidence>
<organism evidence="3 4">
    <name type="scientific">Ascobolus immersus RN42</name>
    <dbReference type="NCBI Taxonomy" id="1160509"/>
    <lineage>
        <taxon>Eukaryota</taxon>
        <taxon>Fungi</taxon>
        <taxon>Dikarya</taxon>
        <taxon>Ascomycota</taxon>
        <taxon>Pezizomycotina</taxon>
        <taxon>Pezizomycetes</taxon>
        <taxon>Pezizales</taxon>
        <taxon>Ascobolaceae</taxon>
        <taxon>Ascobolus</taxon>
    </lineage>
</organism>
<gene>
    <name evidence="3" type="ORF">BJ508DRAFT_320786</name>
</gene>
<keyword evidence="2" id="KW-0812">Transmembrane</keyword>
<feature type="compositionally biased region" description="Pro residues" evidence="1">
    <location>
        <begin position="168"/>
        <end position="178"/>
    </location>
</feature>
<feature type="region of interest" description="Disordered" evidence="1">
    <location>
        <begin position="168"/>
        <end position="187"/>
    </location>
</feature>
<name>A0A3N4INQ5_ASCIM</name>
<evidence type="ECO:0000313" key="3">
    <source>
        <dbReference type="EMBL" id="RPA87793.1"/>
    </source>
</evidence>
<keyword evidence="2" id="KW-0472">Membrane</keyword>
<dbReference type="AlphaFoldDB" id="A0A3N4INQ5"/>
<accession>A0A3N4INQ5</accession>
<protein>
    <submittedName>
        <fullName evidence="3">Uncharacterized protein</fullName>
    </submittedName>
</protein>